<feature type="transmembrane region" description="Helical" evidence="1">
    <location>
        <begin position="110"/>
        <end position="134"/>
    </location>
</feature>
<keyword evidence="1" id="KW-0812">Transmembrane</keyword>
<feature type="transmembrane region" description="Helical" evidence="1">
    <location>
        <begin position="183"/>
        <end position="199"/>
    </location>
</feature>
<evidence type="ECO:0000313" key="2">
    <source>
        <dbReference type="EMBL" id="KKT51659.1"/>
    </source>
</evidence>
<comment type="caution">
    <text evidence="2">The sequence shown here is derived from an EMBL/GenBank/DDBJ whole genome shotgun (WGS) entry which is preliminary data.</text>
</comment>
<dbReference type="AlphaFoldDB" id="A0A0G1KUU5"/>
<feature type="transmembrane region" description="Helical" evidence="1">
    <location>
        <begin position="398"/>
        <end position="414"/>
    </location>
</feature>
<dbReference type="Proteomes" id="UP000034006">
    <property type="component" value="Unassembled WGS sequence"/>
</dbReference>
<feature type="transmembrane region" description="Helical" evidence="1">
    <location>
        <begin position="372"/>
        <end position="392"/>
    </location>
</feature>
<evidence type="ECO:0008006" key="4">
    <source>
        <dbReference type="Google" id="ProtNLM"/>
    </source>
</evidence>
<feature type="transmembrane region" description="Helical" evidence="1">
    <location>
        <begin position="205"/>
        <end position="228"/>
    </location>
</feature>
<keyword evidence="1" id="KW-1133">Transmembrane helix</keyword>
<feature type="transmembrane region" description="Helical" evidence="1">
    <location>
        <begin position="306"/>
        <end position="325"/>
    </location>
</feature>
<evidence type="ECO:0000256" key="1">
    <source>
        <dbReference type="SAM" id="Phobius"/>
    </source>
</evidence>
<protein>
    <recommendedName>
        <fullName evidence="4">Glycosyltransferase RgtA/B/C/D-like domain-containing protein</fullName>
    </recommendedName>
</protein>
<dbReference type="STRING" id="1618387.UW44_C0009G0023"/>
<dbReference type="EMBL" id="LCIH01000009">
    <property type="protein sequence ID" value="KKT51659.1"/>
    <property type="molecule type" value="Genomic_DNA"/>
</dbReference>
<keyword evidence="1" id="KW-0472">Membrane</keyword>
<organism evidence="2 3">
    <name type="scientific">Candidatus Collierbacteria bacterium GW2011_GWB2_44_22</name>
    <dbReference type="NCBI Taxonomy" id="1618387"/>
    <lineage>
        <taxon>Bacteria</taxon>
        <taxon>Candidatus Collieribacteriota</taxon>
    </lineage>
</organism>
<feature type="transmembrane region" description="Helical" evidence="1">
    <location>
        <begin position="426"/>
        <end position="443"/>
    </location>
</feature>
<sequence>MKLWHYSHLQGLSSQVVKWFLITFISLASLLFIYPSAFIYPKDTLPDNNDTRLIAYIIGQVQSNILEHKPLHYGTFFFPDQNTLAYSDLFLTSALMMLPARLFTEHPIVIFNLALTFNFVLTIISSYLLFGYLFKDHWITTLGVILFNFSGFHLSYFPHLQIFSLWPLCLSIYFFVRYLNENRTIFLLLFFLIVTVQIAESIFPSYLIFFACLIIILFGKTNVAGALANNRTQAGTRLREIRVRFWRGPKRNRFASIFIHSLPFIPIWIFLLLPYYQLHTSLPEATRPLRDAAHFSLGLDQIFTFYHSWTVITIFFICATARVLLGNYPLKQKRGIFLLKKNFCDEAKAAAKRWLSGLRFPQKNTDERPEKIWWIVFFFSITMSLGPVLKIFGQTVKIFDLPIPLPYTLFYYLFPGFTGFRTPSRFIILALLSAVVIIGFQLKPIFEKLKLKTKIIFIFLVTSFLFLEADLPLKSYPININMHPVYGQVKNLPADAVILELPIKLWNMPDHEIESVRSLYSLFHNHRRFGGFSGFATNRWIRLVQNINAYGPTPPIVQELQSLGVTHIIQNNILSPLPF</sequence>
<reference evidence="2 3" key="1">
    <citation type="journal article" date="2015" name="Nature">
        <title>rRNA introns, odd ribosomes, and small enigmatic genomes across a large radiation of phyla.</title>
        <authorList>
            <person name="Brown C.T."/>
            <person name="Hug L.A."/>
            <person name="Thomas B.C."/>
            <person name="Sharon I."/>
            <person name="Castelle C.J."/>
            <person name="Singh A."/>
            <person name="Wilkins M.J."/>
            <person name="Williams K.H."/>
            <person name="Banfield J.F."/>
        </authorList>
    </citation>
    <scope>NUCLEOTIDE SEQUENCE [LARGE SCALE GENOMIC DNA]</scope>
</reference>
<proteinExistence type="predicted"/>
<feature type="transmembrane region" description="Helical" evidence="1">
    <location>
        <begin position="84"/>
        <end position="103"/>
    </location>
</feature>
<feature type="transmembrane region" description="Helical" evidence="1">
    <location>
        <begin position="254"/>
        <end position="276"/>
    </location>
</feature>
<evidence type="ECO:0000313" key="3">
    <source>
        <dbReference type="Proteomes" id="UP000034006"/>
    </source>
</evidence>
<name>A0A0G1KUU5_9BACT</name>
<feature type="transmembrane region" description="Helical" evidence="1">
    <location>
        <begin position="20"/>
        <end position="40"/>
    </location>
</feature>
<accession>A0A0G1KUU5</accession>
<feature type="transmembrane region" description="Helical" evidence="1">
    <location>
        <begin position="154"/>
        <end position="176"/>
    </location>
</feature>
<gene>
    <name evidence="2" type="ORF">UW44_C0009G0023</name>
</gene>